<accession>A0A2Z3YP04</accession>
<dbReference type="PANTHER" id="PTHR34875">
    <property type="entry name" value="UPF0237 PROTEIN MJ1558"/>
    <property type="match status" value="1"/>
</dbReference>
<dbReference type="PANTHER" id="PTHR34875:SF6">
    <property type="entry name" value="UPF0237 PROTEIN MJ1558"/>
    <property type="match status" value="1"/>
</dbReference>
<dbReference type="NCBIfam" id="NF001220">
    <property type="entry name" value="PRK00194.1"/>
    <property type="match status" value="1"/>
</dbReference>
<dbReference type="PROSITE" id="PS51671">
    <property type="entry name" value="ACT"/>
    <property type="match status" value="1"/>
</dbReference>
<dbReference type="EMBL" id="CP024988">
    <property type="protein sequence ID" value="AWT26196.1"/>
    <property type="molecule type" value="Genomic_DNA"/>
</dbReference>
<dbReference type="Proteomes" id="UP000247696">
    <property type="component" value="Chromosome"/>
</dbReference>
<organism evidence="2 3">
    <name type="scientific">Corynebacterium provencense</name>
    <dbReference type="NCBI Taxonomy" id="1737425"/>
    <lineage>
        <taxon>Bacteria</taxon>
        <taxon>Bacillati</taxon>
        <taxon>Actinomycetota</taxon>
        <taxon>Actinomycetes</taxon>
        <taxon>Mycobacteriales</taxon>
        <taxon>Corynebacteriaceae</taxon>
        <taxon>Corynebacterium</taxon>
    </lineage>
</organism>
<keyword evidence="3" id="KW-1185">Reference proteome</keyword>
<dbReference type="InterPro" id="IPR045865">
    <property type="entry name" value="ACT-like_dom_sf"/>
</dbReference>
<dbReference type="AlphaFoldDB" id="A0A2Z3YP04"/>
<reference evidence="3" key="1">
    <citation type="submission" date="2017-11" db="EMBL/GenBank/DDBJ databases">
        <title>Otitis media/interna in a cat caused by the recently described species Corynebacterium provencense.</title>
        <authorList>
            <person name="Kittl S."/>
            <person name="Brodard I."/>
            <person name="Rychener L."/>
            <person name="Jores J."/>
            <person name="Roosje P."/>
            <person name="Gobeli Brawand S."/>
        </authorList>
    </citation>
    <scope>NUCLEOTIDE SEQUENCE [LARGE SCALE GENOMIC DNA]</scope>
    <source>
        <strain evidence="3">17KM38</strain>
    </source>
</reference>
<evidence type="ECO:0000313" key="2">
    <source>
        <dbReference type="EMBL" id="AWT26196.1"/>
    </source>
</evidence>
<dbReference type="InterPro" id="IPR050990">
    <property type="entry name" value="UPF0237/GcvR_regulator"/>
</dbReference>
<dbReference type="KEGG" id="cpre:Csp1_14040"/>
<feature type="domain" description="ACT" evidence="1">
    <location>
        <begin position="32"/>
        <end position="109"/>
    </location>
</feature>
<dbReference type="CDD" id="cd04872">
    <property type="entry name" value="ACT_1ZPV"/>
    <property type="match status" value="1"/>
</dbReference>
<name>A0A2Z3YP04_9CORY</name>
<evidence type="ECO:0000313" key="3">
    <source>
        <dbReference type="Proteomes" id="UP000247696"/>
    </source>
</evidence>
<evidence type="ECO:0000259" key="1">
    <source>
        <dbReference type="PROSITE" id="PS51671"/>
    </source>
</evidence>
<dbReference type="STRING" id="1737425.GCA_900049755_01995"/>
<sequence>MTEVDTRTLPRYRGPEGAVSSGGTTIAGMIAIMTVTGRDHTGIIAAVATACADLGINILNVSQTIMDEWFTMILHVELPEELDVTSLDERMAQVENDQKLVITVQSQAIFDAMHHI</sequence>
<dbReference type="InterPro" id="IPR022986">
    <property type="entry name" value="UPF0237_ACT"/>
</dbReference>
<dbReference type="SUPFAM" id="SSF55021">
    <property type="entry name" value="ACT-like"/>
    <property type="match status" value="1"/>
</dbReference>
<gene>
    <name evidence="2" type="ORF">Csp1_14040</name>
</gene>
<proteinExistence type="predicted"/>
<dbReference type="InterPro" id="IPR002912">
    <property type="entry name" value="ACT_dom"/>
</dbReference>
<dbReference type="Gene3D" id="3.30.70.260">
    <property type="match status" value="1"/>
</dbReference>
<protein>
    <recommendedName>
        <fullName evidence="1">ACT domain-containing protein</fullName>
    </recommendedName>
</protein>
<dbReference type="Pfam" id="PF13740">
    <property type="entry name" value="ACT_6"/>
    <property type="match status" value="1"/>
</dbReference>